<reference evidence="1 2" key="1">
    <citation type="journal article" date="2024" name="BMC Genomics">
        <title>De novo assembly and annotation of Popillia japonica's genome with initial clues to its potential as an invasive pest.</title>
        <authorList>
            <person name="Cucini C."/>
            <person name="Boschi S."/>
            <person name="Funari R."/>
            <person name="Cardaioli E."/>
            <person name="Iannotti N."/>
            <person name="Marturano G."/>
            <person name="Paoli F."/>
            <person name="Bruttini M."/>
            <person name="Carapelli A."/>
            <person name="Frati F."/>
            <person name="Nardi F."/>
        </authorList>
    </citation>
    <scope>NUCLEOTIDE SEQUENCE [LARGE SCALE GENOMIC DNA]</scope>
    <source>
        <strain evidence="1">DMR45628</strain>
    </source>
</reference>
<protein>
    <submittedName>
        <fullName evidence="1">Uncharacterized protein</fullName>
    </submittedName>
</protein>
<evidence type="ECO:0000313" key="2">
    <source>
        <dbReference type="Proteomes" id="UP001458880"/>
    </source>
</evidence>
<keyword evidence="2" id="KW-1185">Reference proteome</keyword>
<accession>A0AAW1JHY5</accession>
<name>A0AAW1JHY5_POPJA</name>
<organism evidence="1 2">
    <name type="scientific">Popillia japonica</name>
    <name type="common">Japanese beetle</name>
    <dbReference type="NCBI Taxonomy" id="7064"/>
    <lineage>
        <taxon>Eukaryota</taxon>
        <taxon>Metazoa</taxon>
        <taxon>Ecdysozoa</taxon>
        <taxon>Arthropoda</taxon>
        <taxon>Hexapoda</taxon>
        <taxon>Insecta</taxon>
        <taxon>Pterygota</taxon>
        <taxon>Neoptera</taxon>
        <taxon>Endopterygota</taxon>
        <taxon>Coleoptera</taxon>
        <taxon>Polyphaga</taxon>
        <taxon>Scarabaeiformia</taxon>
        <taxon>Scarabaeidae</taxon>
        <taxon>Rutelinae</taxon>
        <taxon>Popillia</taxon>
    </lineage>
</organism>
<sequence>MTLHTIPPNELQFEGNMAENWSFFSRQMNCNSKNRIHLRSTKGQSQNTRQVYTNYDIPPTLVTHYGNTRTETLNPVNADNVDNKGNIQQTRSGRHIKAPTRFNKDRDWW</sequence>
<gene>
    <name evidence="1" type="ORF">QE152_g29354</name>
</gene>
<comment type="caution">
    <text evidence="1">The sequence shown here is derived from an EMBL/GenBank/DDBJ whole genome shotgun (WGS) entry which is preliminary data.</text>
</comment>
<dbReference type="EMBL" id="JASPKY010000370">
    <property type="protein sequence ID" value="KAK9703417.1"/>
    <property type="molecule type" value="Genomic_DNA"/>
</dbReference>
<dbReference type="Proteomes" id="UP001458880">
    <property type="component" value="Unassembled WGS sequence"/>
</dbReference>
<proteinExistence type="predicted"/>
<dbReference type="AlphaFoldDB" id="A0AAW1JHY5"/>
<evidence type="ECO:0000313" key="1">
    <source>
        <dbReference type="EMBL" id="KAK9703417.1"/>
    </source>
</evidence>